<keyword evidence="4" id="KW-1185">Reference proteome</keyword>
<dbReference type="AlphaFoldDB" id="A0A4Y2CKW3"/>
<dbReference type="OrthoDB" id="6463982at2759"/>
<feature type="compositionally biased region" description="Basic and acidic residues" evidence="1">
    <location>
        <begin position="57"/>
        <end position="78"/>
    </location>
</feature>
<sequence length="138" mass="15160">MVSTEISGQRKASKRPFPAAASELSANGPVQATNRSPVAAKESKPHEPTPSKPKSRKEKDVTVGHKVNDSENHGKENLGTKQVLVFNWTSDELSQLITNLSACLPRNDNVKYTTVIDKLDWEKVRFGQFGVKINGCKS</sequence>
<comment type="caution">
    <text evidence="3">The sequence shown here is derived from an EMBL/GenBank/DDBJ whole genome shotgun (WGS) entry which is preliminary data.</text>
</comment>
<evidence type="ECO:0000313" key="4">
    <source>
        <dbReference type="Proteomes" id="UP000499080"/>
    </source>
</evidence>
<feature type="region of interest" description="Disordered" evidence="1">
    <location>
        <begin position="1"/>
        <end position="79"/>
    </location>
</feature>
<gene>
    <name evidence="3" type="ORF">AVEN_211824_1</name>
    <name evidence="2" type="ORF">AVEN_237312_1</name>
</gene>
<proteinExistence type="predicted"/>
<feature type="compositionally biased region" description="Polar residues" evidence="1">
    <location>
        <begin position="24"/>
        <end position="36"/>
    </location>
</feature>
<accession>A0A4Y2CKW3</accession>
<reference evidence="3 4" key="1">
    <citation type="journal article" date="2019" name="Sci. Rep.">
        <title>Orb-weaving spider Araneus ventricosus genome elucidates the spidroin gene catalogue.</title>
        <authorList>
            <person name="Kono N."/>
            <person name="Nakamura H."/>
            <person name="Ohtoshi R."/>
            <person name="Moran D.A.P."/>
            <person name="Shinohara A."/>
            <person name="Yoshida Y."/>
            <person name="Fujiwara M."/>
            <person name="Mori M."/>
            <person name="Tomita M."/>
            <person name="Arakawa K."/>
        </authorList>
    </citation>
    <scope>NUCLEOTIDE SEQUENCE [LARGE SCALE GENOMIC DNA]</scope>
</reference>
<dbReference type="EMBL" id="BGPR01086879">
    <property type="protein sequence ID" value="GBM05071.1"/>
    <property type="molecule type" value="Genomic_DNA"/>
</dbReference>
<protein>
    <submittedName>
        <fullName evidence="3">Uncharacterized protein</fullName>
    </submittedName>
</protein>
<dbReference type="Proteomes" id="UP000499080">
    <property type="component" value="Unassembled WGS sequence"/>
</dbReference>
<organism evidence="3 4">
    <name type="scientific">Araneus ventricosus</name>
    <name type="common">Orbweaver spider</name>
    <name type="synonym">Epeira ventricosa</name>
    <dbReference type="NCBI Taxonomy" id="182803"/>
    <lineage>
        <taxon>Eukaryota</taxon>
        <taxon>Metazoa</taxon>
        <taxon>Ecdysozoa</taxon>
        <taxon>Arthropoda</taxon>
        <taxon>Chelicerata</taxon>
        <taxon>Arachnida</taxon>
        <taxon>Araneae</taxon>
        <taxon>Araneomorphae</taxon>
        <taxon>Entelegynae</taxon>
        <taxon>Araneoidea</taxon>
        <taxon>Araneidae</taxon>
        <taxon>Araneus</taxon>
    </lineage>
</organism>
<evidence type="ECO:0000313" key="3">
    <source>
        <dbReference type="EMBL" id="GBM05071.1"/>
    </source>
</evidence>
<name>A0A4Y2CKW3_ARAVE</name>
<evidence type="ECO:0000256" key="1">
    <source>
        <dbReference type="SAM" id="MobiDB-lite"/>
    </source>
</evidence>
<evidence type="ECO:0000313" key="2">
    <source>
        <dbReference type="EMBL" id="GBM04880.1"/>
    </source>
</evidence>
<dbReference type="EMBL" id="BGPR01086830">
    <property type="protein sequence ID" value="GBM04880.1"/>
    <property type="molecule type" value="Genomic_DNA"/>
</dbReference>